<dbReference type="EMBL" id="JACIET010000001">
    <property type="protein sequence ID" value="MBB4013015.1"/>
    <property type="molecule type" value="Genomic_DNA"/>
</dbReference>
<protein>
    <recommendedName>
        <fullName evidence="1">Hemerythrin-like domain-containing protein</fullName>
    </recommendedName>
</protein>
<dbReference type="Pfam" id="PF01814">
    <property type="entry name" value="Hemerythrin"/>
    <property type="match status" value="1"/>
</dbReference>
<dbReference type="Proteomes" id="UP000561045">
    <property type="component" value="Unassembled WGS sequence"/>
</dbReference>
<dbReference type="InterPro" id="IPR012312">
    <property type="entry name" value="Hemerythrin-like"/>
</dbReference>
<keyword evidence="3" id="KW-1185">Reference proteome</keyword>
<dbReference type="Gene3D" id="1.20.120.520">
    <property type="entry name" value="nmb1532 protein domain like"/>
    <property type="match status" value="1"/>
</dbReference>
<gene>
    <name evidence="2" type="ORF">GGR36_002323</name>
</gene>
<sequence>MTRSPRLIHLSHEHASALKLALAVRALTPDDPSALPAVAKRIRDTFERELMAHFDEEERHVLPRLETIGRADLAERTRKDHDRLRELAAALETPSVDGVRAFAAALSAHVAFEENIVWEVLEPGAGMSFDPDAI</sequence>
<dbReference type="AlphaFoldDB" id="A0A840BIG7"/>
<evidence type="ECO:0000313" key="2">
    <source>
        <dbReference type="EMBL" id="MBB4013015.1"/>
    </source>
</evidence>
<dbReference type="RefSeq" id="WP_183634776.1">
    <property type="nucleotide sequence ID" value="NZ_BAABLE010000011.1"/>
</dbReference>
<accession>A0A840BIG7</accession>
<evidence type="ECO:0000259" key="1">
    <source>
        <dbReference type="Pfam" id="PF01814"/>
    </source>
</evidence>
<comment type="caution">
    <text evidence="2">The sequence shown here is derived from an EMBL/GenBank/DDBJ whole genome shotgun (WGS) entry which is preliminary data.</text>
</comment>
<proteinExistence type="predicted"/>
<organism evidence="2 3">
    <name type="scientific">Niveibacterium umoris</name>
    <dbReference type="NCBI Taxonomy" id="1193620"/>
    <lineage>
        <taxon>Bacteria</taxon>
        <taxon>Pseudomonadati</taxon>
        <taxon>Pseudomonadota</taxon>
        <taxon>Betaproteobacteria</taxon>
        <taxon>Rhodocyclales</taxon>
        <taxon>Rhodocyclaceae</taxon>
        <taxon>Niveibacterium</taxon>
    </lineage>
</organism>
<name>A0A840BIG7_9RHOO</name>
<feature type="domain" description="Hemerythrin-like" evidence="1">
    <location>
        <begin position="10"/>
        <end position="117"/>
    </location>
</feature>
<evidence type="ECO:0000313" key="3">
    <source>
        <dbReference type="Proteomes" id="UP000561045"/>
    </source>
</evidence>
<reference evidence="2 3" key="1">
    <citation type="submission" date="2020-08" db="EMBL/GenBank/DDBJ databases">
        <title>Genomic Encyclopedia of Type Strains, Phase IV (KMG-IV): sequencing the most valuable type-strain genomes for metagenomic binning, comparative biology and taxonomic classification.</title>
        <authorList>
            <person name="Goeker M."/>
        </authorList>
    </citation>
    <scope>NUCLEOTIDE SEQUENCE [LARGE SCALE GENOMIC DNA]</scope>
    <source>
        <strain evidence="2 3">DSM 106739</strain>
    </source>
</reference>